<dbReference type="AlphaFoldDB" id="A0A183TVX2"/>
<gene>
    <name evidence="8" type="ORF">TCNE_LOCUS392</name>
</gene>
<evidence type="ECO:0000256" key="2">
    <source>
        <dbReference type="ARBA" id="ARBA00022729"/>
    </source>
</evidence>
<evidence type="ECO:0000256" key="6">
    <source>
        <dbReference type="PROSITE-ProRule" id="PRU00884"/>
    </source>
</evidence>
<evidence type="ECO:0000313" key="10">
    <source>
        <dbReference type="WBParaSite" id="TCNE_0000039101-mRNA-1"/>
    </source>
</evidence>
<dbReference type="GO" id="GO:0048013">
    <property type="term" value="P:ephrin receptor signaling pathway"/>
    <property type="evidence" value="ECO:0007669"/>
    <property type="project" value="TreeGrafter"/>
</dbReference>
<protein>
    <submittedName>
        <fullName evidence="10">Ephrin RBD domain-containing protein</fullName>
    </submittedName>
</protein>
<keyword evidence="2" id="KW-0732">Signal</keyword>
<comment type="similarity">
    <text evidence="6">Belongs to the ephrin family.</text>
</comment>
<dbReference type="GO" id="GO:0005886">
    <property type="term" value="C:plasma membrane"/>
    <property type="evidence" value="ECO:0007669"/>
    <property type="project" value="TreeGrafter"/>
</dbReference>
<comment type="subcellular location">
    <subcellularLocation>
        <location evidence="1">Membrane</location>
    </subcellularLocation>
</comment>
<dbReference type="EMBL" id="UYWY01000176">
    <property type="protein sequence ID" value="VDM24153.1"/>
    <property type="molecule type" value="Genomic_DNA"/>
</dbReference>
<proteinExistence type="inferred from homology"/>
<name>A0A183TVX2_TOXCA</name>
<organism evidence="9 10">
    <name type="scientific">Toxocara canis</name>
    <name type="common">Canine roundworm</name>
    <dbReference type="NCBI Taxonomy" id="6265"/>
    <lineage>
        <taxon>Eukaryota</taxon>
        <taxon>Metazoa</taxon>
        <taxon>Ecdysozoa</taxon>
        <taxon>Nematoda</taxon>
        <taxon>Chromadorea</taxon>
        <taxon>Rhabditida</taxon>
        <taxon>Spirurina</taxon>
        <taxon>Ascaridomorpha</taxon>
        <taxon>Ascaridoidea</taxon>
        <taxon>Toxocaridae</taxon>
        <taxon>Toxocara</taxon>
    </lineage>
</organism>
<evidence type="ECO:0000259" key="7">
    <source>
        <dbReference type="PROSITE" id="PS51551"/>
    </source>
</evidence>
<sequence length="255" mass="29190">MLRRDVRINDRIRFSCSHDGTEHVAIHRVSEREAFSCERFSKFTDALVGTCTKANDSVIIRLRELPMLPNELSYKPNHDYFFISTSTGTADGLENSKGGLCASRKMRIQLHVKPRIDTTVDDNTDDSFAGAKRVMLLPVDSRQYPVPVMYVPVNTANENVQDDGNRRLRLPYHLYVPSSHLQRNILNSADIVGERGDHFDAQDEPLRPFEAPGMRAYPRDHFADQLAKPTALRSDDERDFEVEYVDLHSQARVMR</sequence>
<evidence type="ECO:0000256" key="5">
    <source>
        <dbReference type="ARBA" id="ARBA00023180"/>
    </source>
</evidence>
<dbReference type="GO" id="GO:0046875">
    <property type="term" value="F:ephrin receptor binding"/>
    <property type="evidence" value="ECO:0007669"/>
    <property type="project" value="TreeGrafter"/>
</dbReference>
<evidence type="ECO:0000256" key="3">
    <source>
        <dbReference type="ARBA" id="ARBA00023136"/>
    </source>
</evidence>
<dbReference type="WBParaSite" id="TCNE_0000039101-mRNA-1">
    <property type="protein sequence ID" value="TCNE_0000039101-mRNA-1"/>
    <property type="gene ID" value="TCNE_0000039101"/>
</dbReference>
<dbReference type="GO" id="GO:0007411">
    <property type="term" value="P:axon guidance"/>
    <property type="evidence" value="ECO:0007669"/>
    <property type="project" value="TreeGrafter"/>
</dbReference>
<evidence type="ECO:0000256" key="1">
    <source>
        <dbReference type="ARBA" id="ARBA00004370"/>
    </source>
</evidence>
<keyword evidence="4 6" id="KW-1015">Disulfide bond</keyword>
<dbReference type="SUPFAM" id="SSF49503">
    <property type="entry name" value="Cupredoxins"/>
    <property type="match status" value="1"/>
</dbReference>
<accession>A0A183TVX2</accession>
<dbReference type="Gene3D" id="2.60.40.420">
    <property type="entry name" value="Cupredoxins - blue copper proteins"/>
    <property type="match status" value="1"/>
</dbReference>
<dbReference type="PANTHER" id="PTHR11304">
    <property type="entry name" value="EPHRIN"/>
    <property type="match status" value="1"/>
</dbReference>
<dbReference type="InterPro" id="IPR031328">
    <property type="entry name" value="Ephrin"/>
</dbReference>
<reference evidence="8 9" key="2">
    <citation type="submission" date="2018-11" db="EMBL/GenBank/DDBJ databases">
        <authorList>
            <consortium name="Pathogen Informatics"/>
        </authorList>
    </citation>
    <scope>NUCLEOTIDE SEQUENCE [LARGE SCALE GENOMIC DNA]</scope>
</reference>
<dbReference type="Pfam" id="PF00812">
    <property type="entry name" value="Ephrin"/>
    <property type="match status" value="1"/>
</dbReference>
<keyword evidence="3" id="KW-0472">Membrane</keyword>
<keyword evidence="9" id="KW-1185">Reference proteome</keyword>
<dbReference type="InterPro" id="IPR001799">
    <property type="entry name" value="Ephrin_RBD"/>
</dbReference>
<dbReference type="PROSITE" id="PS51551">
    <property type="entry name" value="EPHRIN_RBD_2"/>
    <property type="match status" value="1"/>
</dbReference>
<keyword evidence="5" id="KW-0325">Glycoprotein</keyword>
<evidence type="ECO:0000313" key="8">
    <source>
        <dbReference type="EMBL" id="VDM24153.1"/>
    </source>
</evidence>
<comment type="caution">
    <text evidence="6">Lacks conserved residue(s) required for the propagation of feature annotation.</text>
</comment>
<feature type="disulfide bond" evidence="6">
    <location>
        <begin position="37"/>
        <end position="101"/>
    </location>
</feature>
<dbReference type="InterPro" id="IPR008972">
    <property type="entry name" value="Cupredoxin"/>
</dbReference>
<evidence type="ECO:0000256" key="4">
    <source>
        <dbReference type="ARBA" id="ARBA00023157"/>
    </source>
</evidence>
<dbReference type="Proteomes" id="UP000050794">
    <property type="component" value="Unassembled WGS sequence"/>
</dbReference>
<reference evidence="10" key="1">
    <citation type="submission" date="2016-06" db="UniProtKB">
        <authorList>
            <consortium name="WormBaseParasite"/>
        </authorList>
    </citation>
    <scope>IDENTIFICATION</scope>
</reference>
<evidence type="ECO:0000313" key="9">
    <source>
        <dbReference type="Proteomes" id="UP000050794"/>
    </source>
</evidence>
<feature type="domain" description="Ephrin RBD" evidence="7">
    <location>
        <begin position="1"/>
        <end position="112"/>
    </location>
</feature>
<dbReference type="PANTHER" id="PTHR11304:SF29">
    <property type="entry name" value="EPHRIN"/>
    <property type="match status" value="1"/>
</dbReference>